<organism evidence="1 2">
    <name type="scientific">candidate division WS6 bacterium GW2011_GWC1_33_20</name>
    <dbReference type="NCBI Taxonomy" id="1619089"/>
    <lineage>
        <taxon>Bacteria</taxon>
        <taxon>Candidatus Dojkabacteria</taxon>
    </lineage>
</organism>
<dbReference type="Proteomes" id="UP000034302">
    <property type="component" value="Unassembled WGS sequence"/>
</dbReference>
<gene>
    <name evidence="1" type="ORF">UR34_C0018G0010</name>
</gene>
<dbReference type="PANTHER" id="PTHR34070">
    <property type="entry name" value="ARMADILLO-TYPE FOLD"/>
    <property type="match status" value="1"/>
</dbReference>
<comment type="caution">
    <text evidence="1">The sequence shown here is derived from an EMBL/GenBank/DDBJ whole genome shotgun (WGS) entry which is preliminary data.</text>
</comment>
<dbReference type="Gene3D" id="1.25.10.90">
    <property type="match status" value="1"/>
</dbReference>
<protein>
    <submittedName>
        <fullName evidence="1">Alkylation repair protein</fullName>
    </submittedName>
</protein>
<accession>A0A0G0BWS2</accession>
<sequence length="237" mass="28178">MNITKNILTELKSHKNKEKEEFFPRFFKTGEGEYGQGDIFWGLTVPNIRSIAMKYYKDISFYEIKELVQSPIHEVRLTGYLILTYKFEKADLENKECIVAFYLDNLEGVNNWDIVDLSCYKILGEYLILKPEMKGELYKLADSNNLWKERIAIVSTYAFIKRGMVEDTLKISKRLLNHKHDLIHKAIGWMLREVGKRDTIALRDFLDKNLQYIPRTTLRYAIERMDKDERLRYLNTK</sequence>
<name>A0A0G0BWS2_9BACT</name>
<dbReference type="InterPro" id="IPR016024">
    <property type="entry name" value="ARM-type_fold"/>
</dbReference>
<evidence type="ECO:0000313" key="2">
    <source>
        <dbReference type="Proteomes" id="UP000034302"/>
    </source>
</evidence>
<dbReference type="Pfam" id="PF08713">
    <property type="entry name" value="DNA_alkylation"/>
    <property type="match status" value="1"/>
</dbReference>
<dbReference type="SUPFAM" id="SSF48371">
    <property type="entry name" value="ARM repeat"/>
    <property type="match status" value="1"/>
</dbReference>
<dbReference type="CDD" id="cd06561">
    <property type="entry name" value="AlkD_like"/>
    <property type="match status" value="1"/>
</dbReference>
<dbReference type="InterPro" id="IPR014825">
    <property type="entry name" value="DNA_alkylation"/>
</dbReference>
<dbReference type="AlphaFoldDB" id="A0A0G0BWS2"/>
<proteinExistence type="predicted"/>
<dbReference type="EMBL" id="LBOV01000018">
    <property type="protein sequence ID" value="KKP43355.1"/>
    <property type="molecule type" value="Genomic_DNA"/>
</dbReference>
<reference evidence="1 2" key="1">
    <citation type="journal article" date="2015" name="Nature">
        <title>rRNA introns, odd ribosomes, and small enigmatic genomes across a large radiation of phyla.</title>
        <authorList>
            <person name="Brown C.T."/>
            <person name="Hug L.A."/>
            <person name="Thomas B.C."/>
            <person name="Sharon I."/>
            <person name="Castelle C.J."/>
            <person name="Singh A."/>
            <person name="Wilkins M.J."/>
            <person name="Williams K.H."/>
            <person name="Banfield J.F."/>
        </authorList>
    </citation>
    <scope>NUCLEOTIDE SEQUENCE [LARGE SCALE GENOMIC DNA]</scope>
</reference>
<evidence type="ECO:0000313" key="1">
    <source>
        <dbReference type="EMBL" id="KKP43355.1"/>
    </source>
</evidence>
<dbReference type="PANTHER" id="PTHR34070:SF1">
    <property type="entry name" value="DNA ALKYLATION REPAIR PROTEIN"/>
    <property type="match status" value="1"/>
</dbReference>